<keyword evidence="3" id="KW-0813">Transport</keyword>
<organism evidence="9">
    <name type="scientific">Tanacetum cinerariifolium</name>
    <name type="common">Dalmatian daisy</name>
    <name type="synonym">Chrysanthemum cinerariifolium</name>
    <dbReference type="NCBI Taxonomy" id="118510"/>
    <lineage>
        <taxon>Eukaryota</taxon>
        <taxon>Viridiplantae</taxon>
        <taxon>Streptophyta</taxon>
        <taxon>Embryophyta</taxon>
        <taxon>Tracheophyta</taxon>
        <taxon>Spermatophyta</taxon>
        <taxon>Magnoliopsida</taxon>
        <taxon>eudicotyledons</taxon>
        <taxon>Gunneridae</taxon>
        <taxon>Pentapetalae</taxon>
        <taxon>asterids</taxon>
        <taxon>campanulids</taxon>
        <taxon>Asterales</taxon>
        <taxon>Asteraceae</taxon>
        <taxon>Asteroideae</taxon>
        <taxon>Anthemideae</taxon>
        <taxon>Anthemidinae</taxon>
        <taxon>Tanacetum</taxon>
    </lineage>
</organism>
<sequence length="574" mass="65330">MEQMSRIREQAIPRVRNNPGRRPGSISSLPGLRPGLFLTRVCAFPQDFLTCFHCDNSLVRWELDHRVNGQAYRFKVSHSGSPYKVVIWQMTLTIANSTSTILFLPASLMVIHMSITPKGWELGPPMVFETGNSWGERSRSSQVSSEPSSYSVSELVSWYSGLFPLVLDLSHLALSLALLWFSNLIYLLGCESSLTLEDSSDFCWWSGFSHIGTHVPRMTPNVEVNLRGLLEIGEKTSIFMNIWISLASPELTPSPDFSFDIPASLELSRDSEPDVSFDMSASPECLSGLACASLAEVCFLVVIKILDYAYNVFDEMVDLKALRNTCPSLAEFWSKENHSDTWKSRKERTSPDTLLNDRDEEIPLIECKKLESREGFKIAVLARFFLIPVFYFMAKYVDQGWMIFLTSFLGLTKGSLPFVCLLLLQEAMRDLAIQVCFLVVIKILDYAYNVFDEMVDLKALSDTWKSRKERTSPDTLLNDRDEEIPLIECKKLESREGFKIAVLARFFLIPVFYFMAKYVDQGWMIFLTSFLGLTKGSLPFVCLLLLQEAMRLEDEIKRDMGAQIAKLASYHRKN</sequence>
<keyword evidence="6 8" id="KW-0472">Membrane</keyword>
<protein>
    <submittedName>
        <fullName evidence="9">Equilibrative nucleotide transporter 3-like</fullName>
    </submittedName>
</protein>
<reference evidence="9" key="1">
    <citation type="journal article" date="2019" name="Sci. Rep.">
        <title>Draft genome of Tanacetum cinerariifolium, the natural source of mosquito coil.</title>
        <authorList>
            <person name="Yamashiro T."/>
            <person name="Shiraishi A."/>
            <person name="Satake H."/>
            <person name="Nakayama K."/>
        </authorList>
    </citation>
    <scope>NUCLEOTIDE SEQUENCE</scope>
</reference>
<feature type="transmembrane region" description="Helical" evidence="8">
    <location>
        <begin position="169"/>
        <end position="189"/>
    </location>
</feature>
<name>A0A6L2P2X3_TANCI</name>
<dbReference type="EMBL" id="BKCJ010010723">
    <property type="protein sequence ID" value="GEU92851.1"/>
    <property type="molecule type" value="Genomic_DNA"/>
</dbReference>
<evidence type="ECO:0000313" key="9">
    <source>
        <dbReference type="EMBL" id="GEU92851.1"/>
    </source>
</evidence>
<dbReference type="PANTHER" id="PTHR10332:SF30">
    <property type="entry name" value="EQUILIBRATIVE NUCLEOTIDE TRANSPORTER 2"/>
    <property type="match status" value="1"/>
</dbReference>
<evidence type="ECO:0000256" key="5">
    <source>
        <dbReference type="ARBA" id="ARBA00022989"/>
    </source>
</evidence>
<feature type="compositionally biased region" description="Basic and acidic residues" evidence="7">
    <location>
        <begin position="1"/>
        <end position="11"/>
    </location>
</feature>
<evidence type="ECO:0000256" key="7">
    <source>
        <dbReference type="SAM" id="MobiDB-lite"/>
    </source>
</evidence>
<evidence type="ECO:0000256" key="1">
    <source>
        <dbReference type="ARBA" id="ARBA00004141"/>
    </source>
</evidence>
<accession>A0A6L2P2X3</accession>
<dbReference type="PANTHER" id="PTHR10332">
    <property type="entry name" value="EQUILIBRATIVE NUCLEOSIDE TRANSPORTER"/>
    <property type="match status" value="1"/>
</dbReference>
<comment type="subcellular location">
    <subcellularLocation>
        <location evidence="1">Membrane</location>
        <topology evidence="1">Multi-pass membrane protein</topology>
    </subcellularLocation>
</comment>
<dbReference type="GO" id="GO:0005337">
    <property type="term" value="F:nucleoside transmembrane transporter activity"/>
    <property type="evidence" value="ECO:0007669"/>
    <property type="project" value="InterPro"/>
</dbReference>
<feature type="transmembrane region" description="Helical" evidence="8">
    <location>
        <begin position="400"/>
        <end position="424"/>
    </location>
</feature>
<evidence type="ECO:0000256" key="4">
    <source>
        <dbReference type="ARBA" id="ARBA00022692"/>
    </source>
</evidence>
<evidence type="ECO:0000256" key="6">
    <source>
        <dbReference type="ARBA" id="ARBA00023136"/>
    </source>
</evidence>
<comment type="caution">
    <text evidence="9">The sequence shown here is derived from an EMBL/GenBank/DDBJ whole genome shotgun (WGS) entry which is preliminary data.</text>
</comment>
<feature type="compositionally biased region" description="Low complexity" evidence="7">
    <location>
        <begin position="13"/>
        <end position="24"/>
    </location>
</feature>
<proteinExistence type="inferred from homology"/>
<dbReference type="AlphaFoldDB" id="A0A6L2P2X3"/>
<dbReference type="GO" id="GO:0005886">
    <property type="term" value="C:plasma membrane"/>
    <property type="evidence" value="ECO:0007669"/>
    <property type="project" value="TreeGrafter"/>
</dbReference>
<feature type="transmembrane region" description="Helical" evidence="8">
    <location>
        <begin position="378"/>
        <end position="394"/>
    </location>
</feature>
<comment type="similarity">
    <text evidence="2">Belongs to the SLC29A/ENT transporter (TC 2.A.57) family.</text>
</comment>
<keyword evidence="4 8" id="KW-0812">Transmembrane</keyword>
<feature type="transmembrane region" description="Helical" evidence="8">
    <location>
        <begin position="94"/>
        <end position="115"/>
    </location>
</feature>
<feature type="transmembrane region" description="Helical" evidence="8">
    <location>
        <begin position="500"/>
        <end position="516"/>
    </location>
</feature>
<evidence type="ECO:0000256" key="3">
    <source>
        <dbReference type="ARBA" id="ARBA00022448"/>
    </source>
</evidence>
<feature type="region of interest" description="Disordered" evidence="7">
    <location>
        <begin position="1"/>
        <end position="27"/>
    </location>
</feature>
<evidence type="ECO:0000256" key="2">
    <source>
        <dbReference type="ARBA" id="ARBA00007965"/>
    </source>
</evidence>
<gene>
    <name evidence="9" type="ORF">Tci_064829</name>
</gene>
<evidence type="ECO:0000256" key="8">
    <source>
        <dbReference type="SAM" id="Phobius"/>
    </source>
</evidence>
<feature type="transmembrane region" description="Helical" evidence="8">
    <location>
        <begin position="522"/>
        <end position="546"/>
    </location>
</feature>
<keyword evidence="5 8" id="KW-1133">Transmembrane helix</keyword>
<dbReference type="InterPro" id="IPR002259">
    <property type="entry name" value="Eqnu_transpt"/>
</dbReference>